<dbReference type="EMBL" id="JAVRIF010000002">
    <property type="protein sequence ID" value="MDT0602811.1"/>
    <property type="molecule type" value="Genomic_DNA"/>
</dbReference>
<feature type="transmembrane region" description="Helical" evidence="1">
    <location>
        <begin position="9"/>
        <end position="28"/>
    </location>
</feature>
<evidence type="ECO:0000313" key="2">
    <source>
        <dbReference type="EMBL" id="MDT0602811.1"/>
    </source>
</evidence>
<keyword evidence="1" id="KW-0812">Transmembrane</keyword>
<dbReference type="Pfam" id="PF10741">
    <property type="entry name" value="T2SSM_b"/>
    <property type="match status" value="1"/>
</dbReference>
<sequence>MTELKQHTGLLILLALLFALKFIVVPIFDWQDNQLLNIVNQEKKLAKVSHVLAKEGLFDDKNKVLAEKLQSAERLVFAYQPEAEFKLNRQQQIEQLLDKHNISSLNIGWQTATPLSEFNMIKYQLQVSFNGSFINIVKMFTELESSEPWLQIDDFNISTRSNQLGIPGSSKNARLKINVYMNMAGTND</sequence>
<comment type="caution">
    <text evidence="2">The sequence shown here is derived from an EMBL/GenBank/DDBJ whole genome shotgun (WGS) entry which is preliminary data.</text>
</comment>
<dbReference type="Proteomes" id="UP001266357">
    <property type="component" value="Unassembled WGS sequence"/>
</dbReference>
<dbReference type="InterPro" id="IPR034756">
    <property type="entry name" value="T2SSM_b"/>
</dbReference>
<dbReference type="InterPro" id="IPR014717">
    <property type="entry name" value="Transl_elong_EF1B/ribsomal_bS6"/>
</dbReference>
<proteinExistence type="predicted"/>
<dbReference type="Gene3D" id="3.30.70.60">
    <property type="match status" value="1"/>
</dbReference>
<name>A0ABU2ZY12_9GAMM</name>
<dbReference type="RefSeq" id="WP_311577836.1">
    <property type="nucleotide sequence ID" value="NZ_JAVRIF010000002.1"/>
</dbReference>
<accession>A0ABU2ZY12</accession>
<evidence type="ECO:0000256" key="1">
    <source>
        <dbReference type="SAM" id="Phobius"/>
    </source>
</evidence>
<gene>
    <name evidence="2" type="ORF">RM573_04335</name>
</gene>
<keyword evidence="1" id="KW-0472">Membrane</keyword>
<keyword evidence="1" id="KW-1133">Transmembrane helix</keyword>
<reference evidence="2 3" key="1">
    <citation type="submission" date="2023-09" db="EMBL/GenBank/DDBJ databases">
        <authorList>
            <person name="Rey-Velasco X."/>
        </authorList>
    </citation>
    <scope>NUCLEOTIDE SEQUENCE [LARGE SCALE GENOMIC DNA]</scope>
    <source>
        <strain evidence="2 3">W431</strain>
    </source>
</reference>
<organism evidence="2 3">
    <name type="scientific">Thalassotalea castellviae</name>
    <dbReference type="NCBI Taxonomy" id="3075612"/>
    <lineage>
        <taxon>Bacteria</taxon>
        <taxon>Pseudomonadati</taxon>
        <taxon>Pseudomonadota</taxon>
        <taxon>Gammaproteobacteria</taxon>
        <taxon>Alteromonadales</taxon>
        <taxon>Colwelliaceae</taxon>
        <taxon>Thalassotalea</taxon>
    </lineage>
</organism>
<evidence type="ECO:0000313" key="3">
    <source>
        <dbReference type="Proteomes" id="UP001266357"/>
    </source>
</evidence>
<keyword evidence="3" id="KW-1185">Reference proteome</keyword>
<protein>
    <submittedName>
        <fullName evidence="2">GspMb/PilO family protein</fullName>
    </submittedName>
</protein>